<protein>
    <recommendedName>
        <fullName evidence="2">PpiC domain-containing protein</fullName>
    </recommendedName>
</protein>
<accession>A0A644VHE8</accession>
<dbReference type="AlphaFoldDB" id="A0A644VHE8"/>
<dbReference type="PROSITE" id="PS51257">
    <property type="entry name" value="PROKAR_LIPOPROTEIN"/>
    <property type="match status" value="1"/>
</dbReference>
<dbReference type="EMBL" id="VSSQ01000312">
    <property type="protein sequence ID" value="MPL90758.1"/>
    <property type="molecule type" value="Genomic_DNA"/>
</dbReference>
<reference evidence="1" key="1">
    <citation type="submission" date="2019-08" db="EMBL/GenBank/DDBJ databases">
        <authorList>
            <person name="Kucharzyk K."/>
            <person name="Murdoch R.W."/>
            <person name="Higgins S."/>
            <person name="Loffler F."/>
        </authorList>
    </citation>
    <scope>NUCLEOTIDE SEQUENCE</scope>
</reference>
<gene>
    <name evidence="1" type="ORF">SDC9_36814</name>
</gene>
<evidence type="ECO:0008006" key="2">
    <source>
        <dbReference type="Google" id="ProtNLM"/>
    </source>
</evidence>
<proteinExistence type="predicted"/>
<name>A0A644VHE8_9ZZZZ</name>
<comment type="caution">
    <text evidence="1">The sequence shown here is derived from an EMBL/GenBank/DDBJ whole genome shotgun (WGS) entry which is preliminary data.</text>
</comment>
<evidence type="ECO:0000313" key="1">
    <source>
        <dbReference type="EMBL" id="MPL90758.1"/>
    </source>
</evidence>
<sequence length="284" mass="33049">MHIFRHLLLIFLFGSLIGCDNKSPDQTRIPLLEVEGKFLYLDQVQAIIPPNITGPDSVQIADSYIRKWVTDVLLYENAKRNVTDKAAIERLLDDYRKSLIIHQYQQNLLQQRLPDQPSDEEMLRFYTDFSDQFVLRENIVKGILLVLPKGAPRLNDVRRWVQSGDTKSLEQIEKYSLQHGLSYDYFADRWVSTSEILKKMPVQQEQLSNSIGTGRYYEVSDSLKHYMLNVDSVKRTGEPEPFETAKEKISNIILNKLKSDFIMNFEDELYQDAIQSGTVTFFNK</sequence>
<organism evidence="1">
    <name type="scientific">bioreactor metagenome</name>
    <dbReference type="NCBI Taxonomy" id="1076179"/>
    <lineage>
        <taxon>unclassified sequences</taxon>
        <taxon>metagenomes</taxon>
        <taxon>ecological metagenomes</taxon>
    </lineage>
</organism>